<feature type="region of interest" description="Disordered" evidence="2">
    <location>
        <begin position="225"/>
        <end position="248"/>
    </location>
</feature>
<evidence type="ECO:0000256" key="2">
    <source>
        <dbReference type="SAM" id="MobiDB-lite"/>
    </source>
</evidence>
<dbReference type="Proteomes" id="UP001560019">
    <property type="component" value="Unassembled WGS sequence"/>
</dbReference>
<accession>A0ABV3XT19</accession>
<name>A0ABV3XT19_9RHOB</name>
<keyword evidence="3" id="KW-0472">Membrane</keyword>
<keyword evidence="3" id="KW-0812">Transmembrane</keyword>
<comment type="similarity">
    <text evidence="1">Belongs to the type III secretion exporter family.</text>
</comment>
<keyword evidence="4" id="KW-0969">Cilium</keyword>
<protein>
    <submittedName>
        <fullName evidence="4">Flagellar biosynthetic protein FlhB</fullName>
    </submittedName>
</protein>
<dbReference type="PRINTS" id="PR00950">
    <property type="entry name" value="TYPE3IMSPROT"/>
</dbReference>
<dbReference type="InterPro" id="IPR006135">
    <property type="entry name" value="T3SS_substrate_exporter"/>
</dbReference>
<dbReference type="InterPro" id="IPR029025">
    <property type="entry name" value="T3SS_substrate_exporter_C"/>
</dbReference>
<dbReference type="PANTHER" id="PTHR30531:SF12">
    <property type="entry name" value="FLAGELLAR BIOSYNTHETIC PROTEIN FLHB"/>
    <property type="match status" value="1"/>
</dbReference>
<evidence type="ECO:0000256" key="3">
    <source>
        <dbReference type="SAM" id="Phobius"/>
    </source>
</evidence>
<keyword evidence="4" id="KW-0966">Cell projection</keyword>
<feature type="compositionally biased region" description="Basic and acidic residues" evidence="2">
    <location>
        <begin position="225"/>
        <end position="240"/>
    </location>
</feature>
<reference evidence="4 5" key="1">
    <citation type="submission" date="2024-06" db="EMBL/GenBank/DDBJ databases">
        <title>Genome of Rhodovulum iodosum, a marine photoferrotroph.</title>
        <authorList>
            <person name="Bianchini G."/>
            <person name="Nikeleit V."/>
            <person name="Kappler A."/>
            <person name="Bryce C."/>
            <person name="Sanchez-Baracaldo P."/>
        </authorList>
    </citation>
    <scope>NUCLEOTIDE SEQUENCE [LARGE SCALE GENOMIC DNA]</scope>
    <source>
        <strain evidence="4 5">UT/N1</strain>
    </source>
</reference>
<feature type="transmembrane region" description="Helical" evidence="3">
    <location>
        <begin position="193"/>
        <end position="211"/>
    </location>
</feature>
<comment type="caution">
    <text evidence="4">The sequence shown here is derived from an EMBL/GenBank/DDBJ whole genome shotgun (WGS) entry which is preliminary data.</text>
</comment>
<gene>
    <name evidence="4" type="ORF">Ga0609869_001268</name>
</gene>
<feature type="transmembrane region" description="Helical" evidence="3">
    <location>
        <begin position="153"/>
        <end position="173"/>
    </location>
</feature>
<dbReference type="RefSeq" id="WP_125403042.1">
    <property type="nucleotide sequence ID" value="NZ_JBEHHI010000001.1"/>
</dbReference>
<feature type="region of interest" description="Disordered" evidence="2">
    <location>
        <begin position="1"/>
        <end position="22"/>
    </location>
</feature>
<feature type="transmembrane region" description="Helical" evidence="3">
    <location>
        <begin position="37"/>
        <end position="63"/>
    </location>
</feature>
<dbReference type="Gene3D" id="3.40.1690.10">
    <property type="entry name" value="secretion proteins EscU"/>
    <property type="match status" value="1"/>
</dbReference>
<keyword evidence="5" id="KW-1185">Reference proteome</keyword>
<evidence type="ECO:0000256" key="1">
    <source>
        <dbReference type="ARBA" id="ARBA00010690"/>
    </source>
</evidence>
<dbReference type="PANTHER" id="PTHR30531">
    <property type="entry name" value="FLAGELLAR BIOSYNTHETIC PROTEIN FLHB"/>
    <property type="match status" value="1"/>
</dbReference>
<evidence type="ECO:0000313" key="4">
    <source>
        <dbReference type="EMBL" id="MEX5727915.1"/>
    </source>
</evidence>
<dbReference type="SUPFAM" id="SSF160544">
    <property type="entry name" value="EscU C-terminal domain-like"/>
    <property type="match status" value="1"/>
</dbReference>
<proteinExistence type="inferred from homology"/>
<organism evidence="4 5">
    <name type="scientific">Rhodovulum iodosum</name>
    <dbReference type="NCBI Taxonomy" id="68291"/>
    <lineage>
        <taxon>Bacteria</taxon>
        <taxon>Pseudomonadati</taxon>
        <taxon>Pseudomonadota</taxon>
        <taxon>Alphaproteobacteria</taxon>
        <taxon>Rhodobacterales</taxon>
        <taxon>Paracoccaceae</taxon>
        <taxon>Rhodovulum</taxon>
    </lineage>
</organism>
<keyword evidence="4" id="KW-0282">Flagellum</keyword>
<dbReference type="Pfam" id="PF01312">
    <property type="entry name" value="Bac_export_2"/>
    <property type="match status" value="1"/>
</dbReference>
<dbReference type="Gene3D" id="6.10.250.2080">
    <property type="match status" value="1"/>
</dbReference>
<keyword evidence="3" id="KW-1133">Transmembrane helix</keyword>
<sequence>MSETADKPHAPTGKKLEEARRKGDIARSTDLNTAAAYAGLVLTGLVAGGGALAGLGGLGAGVLQRADTLSALMFDGAARPPVGGLMASVAQQAAPWFAGPAAAVLLSVLAQRSLVVAPEKLRPKLSRLSPIATAGQKFGRSGLFEFSKSTVKLVIYAVLLGLYLSARLDRLLLTMRLGAEPAVAVLLRLSVEFLMVAAMVALAIGGVDFLWQRAELERRNRMTHQEVRDEIKQSEGDPHLKQTRRARGRDIATNRMLGDVPKADVVIVNPQHYAVALMWSPEMATAPVCLAKGADEVAARIRQAAAAAGVPIRRDPPTARALFATVEIGAPVPPAQYRAVAAAIRFAEAMRVRARSGR</sequence>
<evidence type="ECO:0000313" key="5">
    <source>
        <dbReference type="Proteomes" id="UP001560019"/>
    </source>
</evidence>
<dbReference type="EMBL" id="JBEHHI010000001">
    <property type="protein sequence ID" value="MEX5727915.1"/>
    <property type="molecule type" value="Genomic_DNA"/>
</dbReference>